<dbReference type="InterPro" id="IPR011600">
    <property type="entry name" value="Pept_C14_caspase"/>
</dbReference>
<dbReference type="EMBL" id="JH971391">
    <property type="protein sequence ID" value="EKM78772.1"/>
    <property type="molecule type" value="Genomic_DNA"/>
</dbReference>
<dbReference type="OrthoDB" id="3223806at2759"/>
<keyword evidence="3" id="KW-0378">Hydrolase</keyword>
<gene>
    <name evidence="5" type="ORF">AGABI1DRAFT_92339</name>
</gene>
<dbReference type="InterPro" id="IPR050452">
    <property type="entry name" value="Metacaspase"/>
</dbReference>
<dbReference type="Gene3D" id="3.40.50.12660">
    <property type="match status" value="1"/>
</dbReference>
<dbReference type="PANTHER" id="PTHR48104">
    <property type="entry name" value="METACASPASE-4"/>
    <property type="match status" value="1"/>
</dbReference>
<dbReference type="AlphaFoldDB" id="K5X727"/>
<keyword evidence="6" id="KW-1185">Reference proteome</keyword>
<keyword evidence="3" id="KW-0645">Protease</keyword>
<evidence type="ECO:0000259" key="4">
    <source>
        <dbReference type="Pfam" id="PF00656"/>
    </source>
</evidence>
<comment type="similarity">
    <text evidence="1">Belongs to the peptidase C14B family.</text>
</comment>
<dbReference type="RefSeq" id="XP_007330579.1">
    <property type="nucleotide sequence ID" value="XM_007330517.1"/>
</dbReference>
<dbReference type="Proteomes" id="UP000008493">
    <property type="component" value="Unassembled WGS sequence"/>
</dbReference>
<proteinExistence type="inferred from homology"/>
<name>K5X727_AGABU</name>
<accession>K5X727</accession>
<dbReference type="PANTHER" id="PTHR48104:SF30">
    <property type="entry name" value="METACASPASE-1"/>
    <property type="match status" value="1"/>
</dbReference>
<dbReference type="HOGENOM" id="CLU_029389_3_2_1"/>
<protein>
    <recommendedName>
        <fullName evidence="4">Peptidase C14 caspase domain-containing protein</fullName>
    </recommendedName>
</protein>
<sequence>MQGTNQLRKKALCIGINYLGHKGLHPLKGSVNDAHEVEKLLRDYYGYKPENIVILTDDNNEAARRPTRENIIKAMKELVKDAKPNDYLFFHYSGHGYRIHDDNGDESDKWDEAINPVDCMEKQESGQIVGYITDDEMHDIMVKPLPAGCRLTAIIDSCCSGTALDLPYVYSTGGEVKGVEPGNKSSFIPMILQS</sequence>
<dbReference type="GO" id="GO:0005737">
    <property type="term" value="C:cytoplasm"/>
    <property type="evidence" value="ECO:0007669"/>
    <property type="project" value="TreeGrafter"/>
</dbReference>
<evidence type="ECO:0000256" key="2">
    <source>
        <dbReference type="ARBA" id="ARBA00022703"/>
    </source>
</evidence>
<evidence type="ECO:0000256" key="3">
    <source>
        <dbReference type="ARBA" id="ARBA00022807"/>
    </source>
</evidence>
<dbReference type="GO" id="GO:0004197">
    <property type="term" value="F:cysteine-type endopeptidase activity"/>
    <property type="evidence" value="ECO:0007669"/>
    <property type="project" value="InterPro"/>
</dbReference>
<keyword evidence="3" id="KW-0788">Thiol protease</keyword>
<dbReference type="GO" id="GO:0006508">
    <property type="term" value="P:proteolysis"/>
    <property type="evidence" value="ECO:0007669"/>
    <property type="project" value="InterPro"/>
</dbReference>
<dbReference type="KEGG" id="abp:AGABI1DRAFT92339"/>
<dbReference type="SUPFAM" id="SSF52129">
    <property type="entry name" value="Caspase-like"/>
    <property type="match status" value="1"/>
</dbReference>
<dbReference type="GO" id="GO:0006915">
    <property type="term" value="P:apoptotic process"/>
    <property type="evidence" value="ECO:0007669"/>
    <property type="project" value="UniProtKB-KW"/>
</dbReference>
<dbReference type="InParanoid" id="K5X727"/>
<evidence type="ECO:0000313" key="6">
    <source>
        <dbReference type="Proteomes" id="UP000008493"/>
    </source>
</evidence>
<evidence type="ECO:0000256" key="1">
    <source>
        <dbReference type="ARBA" id="ARBA00009005"/>
    </source>
</evidence>
<dbReference type="InterPro" id="IPR029030">
    <property type="entry name" value="Caspase-like_dom_sf"/>
</dbReference>
<dbReference type="eggNOG" id="KOG1546">
    <property type="taxonomic scope" value="Eukaryota"/>
</dbReference>
<evidence type="ECO:0000313" key="5">
    <source>
        <dbReference type="EMBL" id="EKM78772.1"/>
    </source>
</evidence>
<dbReference type="GeneID" id="18832448"/>
<reference evidence="6" key="1">
    <citation type="journal article" date="2012" name="Proc. Natl. Acad. Sci. U.S.A.">
        <title>Genome sequence of the button mushroom Agaricus bisporus reveals mechanisms governing adaptation to a humic-rich ecological niche.</title>
        <authorList>
            <person name="Morin E."/>
            <person name="Kohler A."/>
            <person name="Baker A.R."/>
            <person name="Foulongne-Oriol M."/>
            <person name="Lombard V."/>
            <person name="Nagy L.G."/>
            <person name="Ohm R.A."/>
            <person name="Patyshakuliyeva A."/>
            <person name="Brun A."/>
            <person name="Aerts A.L."/>
            <person name="Bailey A.M."/>
            <person name="Billette C."/>
            <person name="Coutinho P.M."/>
            <person name="Deakin G."/>
            <person name="Doddapaneni H."/>
            <person name="Floudas D."/>
            <person name="Grimwood J."/>
            <person name="Hilden K."/>
            <person name="Kuees U."/>
            <person name="LaButti K.M."/>
            <person name="Lapidus A."/>
            <person name="Lindquist E.A."/>
            <person name="Lucas S.M."/>
            <person name="Murat C."/>
            <person name="Riley R.W."/>
            <person name="Salamov A.A."/>
            <person name="Schmutz J."/>
            <person name="Subramanian V."/>
            <person name="Woesten H.A.B."/>
            <person name="Xu J."/>
            <person name="Eastwood D.C."/>
            <person name="Foster G.D."/>
            <person name="Sonnenberg A.S."/>
            <person name="Cullen D."/>
            <person name="de Vries R.P."/>
            <person name="Lundell T."/>
            <person name="Hibbett D.S."/>
            <person name="Henrissat B."/>
            <person name="Burton K.S."/>
            <person name="Kerrigan R.W."/>
            <person name="Challen M.P."/>
            <person name="Grigoriev I.V."/>
            <person name="Martin F."/>
        </authorList>
    </citation>
    <scope>NUCLEOTIDE SEQUENCE [LARGE SCALE GENOMIC DNA]</scope>
    <source>
        <strain evidence="6">JB137-S8 / ATCC MYA-4627 / FGSC 10392</strain>
    </source>
</reference>
<feature type="domain" description="Peptidase C14 caspase" evidence="4">
    <location>
        <begin position="8"/>
        <end position="172"/>
    </location>
</feature>
<keyword evidence="2" id="KW-0053">Apoptosis</keyword>
<organism evidence="5 6">
    <name type="scientific">Agaricus bisporus var. burnettii (strain JB137-S8 / ATCC MYA-4627 / FGSC 10392)</name>
    <name type="common">White button mushroom</name>
    <dbReference type="NCBI Taxonomy" id="597362"/>
    <lineage>
        <taxon>Eukaryota</taxon>
        <taxon>Fungi</taxon>
        <taxon>Dikarya</taxon>
        <taxon>Basidiomycota</taxon>
        <taxon>Agaricomycotina</taxon>
        <taxon>Agaricomycetes</taxon>
        <taxon>Agaricomycetidae</taxon>
        <taxon>Agaricales</taxon>
        <taxon>Agaricineae</taxon>
        <taxon>Agaricaceae</taxon>
        <taxon>Agaricus</taxon>
    </lineage>
</organism>
<dbReference type="OMA" id="RRNIMIA"/>
<dbReference type="Pfam" id="PF00656">
    <property type="entry name" value="Peptidase_C14"/>
    <property type="match status" value="1"/>
</dbReference>